<evidence type="ECO:0000313" key="1">
    <source>
        <dbReference type="EMBL" id="COY33667.1"/>
    </source>
</evidence>
<sequence>MHVFRVDVAQDAGVVRDQQDAAVLGFGVAVHPLADHAQRVDVQAGVGLVQDGDLGLEQF</sequence>
<protein>
    <submittedName>
        <fullName evidence="1">Uncharacterized protein</fullName>
    </submittedName>
</protein>
<reference evidence="2" key="1">
    <citation type="submission" date="2015-03" db="EMBL/GenBank/DDBJ databases">
        <authorList>
            <consortium name="Pathogen Informatics"/>
        </authorList>
    </citation>
    <scope>NUCLEOTIDE SEQUENCE [LARGE SCALE GENOMIC DNA]</scope>
    <source>
        <strain evidence="2">N09902308</strain>
    </source>
</reference>
<accession>A0A916LBD4</accession>
<comment type="caution">
    <text evidence="1">The sequence shown here is derived from an EMBL/GenBank/DDBJ whole genome shotgun (WGS) entry which is preliminary data.</text>
</comment>
<dbReference type="EMBL" id="CSBK01001125">
    <property type="protein sequence ID" value="COY33667.1"/>
    <property type="molecule type" value="Genomic_DNA"/>
</dbReference>
<dbReference type="AlphaFoldDB" id="A0A916LBD4"/>
<dbReference type="Proteomes" id="UP000039021">
    <property type="component" value="Unassembled WGS sequence"/>
</dbReference>
<organism evidence="1 2">
    <name type="scientific">Mycobacterium tuberculosis</name>
    <dbReference type="NCBI Taxonomy" id="1773"/>
    <lineage>
        <taxon>Bacteria</taxon>
        <taxon>Bacillati</taxon>
        <taxon>Actinomycetota</taxon>
        <taxon>Actinomycetes</taxon>
        <taxon>Mycobacteriales</taxon>
        <taxon>Mycobacteriaceae</taxon>
        <taxon>Mycobacterium</taxon>
        <taxon>Mycobacterium tuberculosis complex</taxon>
    </lineage>
</organism>
<name>A0A916LBD4_MYCTX</name>
<evidence type="ECO:0000313" key="2">
    <source>
        <dbReference type="Proteomes" id="UP000039021"/>
    </source>
</evidence>
<gene>
    <name evidence="1" type="ORF">ERS007739_02448</name>
</gene>
<proteinExistence type="predicted"/>